<evidence type="ECO:0000313" key="6">
    <source>
        <dbReference type="EMBL" id="MDT0676127.1"/>
    </source>
</evidence>
<dbReference type="Gene3D" id="1.10.760.10">
    <property type="entry name" value="Cytochrome c-like domain"/>
    <property type="match status" value="1"/>
</dbReference>
<dbReference type="EMBL" id="JAVRHK010000003">
    <property type="protein sequence ID" value="MDT0676127.1"/>
    <property type="molecule type" value="Genomic_DNA"/>
</dbReference>
<organism evidence="6 7">
    <name type="scientific">Autumnicola musiva</name>
    <dbReference type="NCBI Taxonomy" id="3075589"/>
    <lineage>
        <taxon>Bacteria</taxon>
        <taxon>Pseudomonadati</taxon>
        <taxon>Bacteroidota</taxon>
        <taxon>Flavobacteriia</taxon>
        <taxon>Flavobacteriales</taxon>
        <taxon>Flavobacteriaceae</taxon>
        <taxon>Autumnicola</taxon>
    </lineage>
</organism>
<dbReference type="PANTHER" id="PTHR35008:SF4">
    <property type="entry name" value="BLL4482 PROTEIN"/>
    <property type="match status" value="1"/>
</dbReference>
<dbReference type="Pfam" id="PF00034">
    <property type="entry name" value="Cytochrom_C"/>
    <property type="match status" value="1"/>
</dbReference>
<evidence type="ECO:0000256" key="4">
    <source>
        <dbReference type="PROSITE-ProRule" id="PRU00433"/>
    </source>
</evidence>
<keyword evidence="2 4" id="KW-0479">Metal-binding</keyword>
<evidence type="ECO:0000313" key="7">
    <source>
        <dbReference type="Proteomes" id="UP001262582"/>
    </source>
</evidence>
<evidence type="ECO:0000256" key="1">
    <source>
        <dbReference type="ARBA" id="ARBA00022617"/>
    </source>
</evidence>
<dbReference type="PANTHER" id="PTHR35008">
    <property type="entry name" value="BLL4482 PROTEIN-RELATED"/>
    <property type="match status" value="1"/>
</dbReference>
<evidence type="ECO:0000256" key="2">
    <source>
        <dbReference type="ARBA" id="ARBA00022723"/>
    </source>
</evidence>
<gene>
    <name evidence="6" type="ORF">RM539_05970</name>
</gene>
<name>A0ABU3D3L4_9FLAO</name>
<keyword evidence="1 4" id="KW-0349">Heme</keyword>
<accession>A0ABU3D3L4</accession>
<dbReference type="InterPro" id="IPR051459">
    <property type="entry name" value="Cytochrome_c-type_DH"/>
</dbReference>
<dbReference type="InterPro" id="IPR009056">
    <property type="entry name" value="Cyt_c-like_dom"/>
</dbReference>
<keyword evidence="7" id="KW-1185">Reference proteome</keyword>
<dbReference type="InterPro" id="IPR036909">
    <property type="entry name" value="Cyt_c-like_dom_sf"/>
</dbReference>
<dbReference type="SUPFAM" id="SSF46626">
    <property type="entry name" value="Cytochrome c"/>
    <property type="match status" value="1"/>
</dbReference>
<dbReference type="PROSITE" id="PS51257">
    <property type="entry name" value="PROKAR_LIPOPROTEIN"/>
    <property type="match status" value="1"/>
</dbReference>
<dbReference type="Proteomes" id="UP001262582">
    <property type="component" value="Unassembled WGS sequence"/>
</dbReference>
<sequence length="152" mass="16819">MKKLLPVALALAIFACKSDKKESQNEEESYVIPASEKSVSQSPLQESITRGKQVYADICVTCHLPTGKGIPGTYPPLDGSNWLTEKREASIYAVKYGLQGEITVNGEQYDNMMPPMGLSDQEVADVLNYAMNSWSNNVQERITTEEVAEIQE</sequence>
<comment type="caution">
    <text evidence="6">The sequence shown here is derived from an EMBL/GenBank/DDBJ whole genome shotgun (WGS) entry which is preliminary data.</text>
</comment>
<dbReference type="PROSITE" id="PS51007">
    <property type="entry name" value="CYTC"/>
    <property type="match status" value="1"/>
</dbReference>
<evidence type="ECO:0000259" key="5">
    <source>
        <dbReference type="PROSITE" id="PS51007"/>
    </source>
</evidence>
<dbReference type="RefSeq" id="WP_311502516.1">
    <property type="nucleotide sequence ID" value="NZ_JAVRHK010000003.1"/>
</dbReference>
<reference evidence="6 7" key="1">
    <citation type="submission" date="2023-09" db="EMBL/GenBank/DDBJ databases">
        <authorList>
            <person name="Rey-Velasco X."/>
        </authorList>
    </citation>
    <scope>NUCLEOTIDE SEQUENCE [LARGE SCALE GENOMIC DNA]</scope>
    <source>
        <strain evidence="6 7">F117</strain>
    </source>
</reference>
<proteinExistence type="predicted"/>
<evidence type="ECO:0000256" key="3">
    <source>
        <dbReference type="ARBA" id="ARBA00023004"/>
    </source>
</evidence>
<feature type="domain" description="Cytochrome c" evidence="5">
    <location>
        <begin position="46"/>
        <end position="134"/>
    </location>
</feature>
<protein>
    <submittedName>
        <fullName evidence="6">Cytochrome c</fullName>
    </submittedName>
</protein>
<keyword evidence="3 4" id="KW-0408">Iron</keyword>